<dbReference type="EMBL" id="JALGAR010000003">
    <property type="protein sequence ID" value="MCI4658637.1"/>
    <property type="molecule type" value="Genomic_DNA"/>
</dbReference>
<keyword evidence="2" id="KW-1185">Reference proteome</keyword>
<dbReference type="InterPro" id="IPR012349">
    <property type="entry name" value="Split_barrel_FMN-bd"/>
</dbReference>
<sequence length="155" mass="17427">MGAQADRLRAMYAGRRGNATAKRYARLWNRALRLGVLPRRWVSLEVVGRRSGQITRFPIGMADVAGRWYLVSMLGECNWVRNVRAAGGRATLRRRTARPVWLVEVPAEERAPILKRFVEKAPGGRPHLSVDRHEPVAAFEAIAADHPVFRVLPAV</sequence>
<protein>
    <submittedName>
        <fullName evidence="1">Nitroreductase family deazaflavin-dependent oxidoreductase</fullName>
    </submittedName>
</protein>
<accession>A0AA41QVP9</accession>
<dbReference type="Proteomes" id="UP001165341">
    <property type="component" value="Unassembled WGS sequence"/>
</dbReference>
<dbReference type="AlphaFoldDB" id="A0AA41QVP9"/>
<name>A0AA41QVP9_9MICO</name>
<dbReference type="RefSeq" id="WP_243012585.1">
    <property type="nucleotide sequence ID" value="NZ_JALGAR010000003.1"/>
</dbReference>
<reference evidence="1" key="1">
    <citation type="submission" date="2022-03" db="EMBL/GenBank/DDBJ databases">
        <title>Cryobacterium sp. nov. strain ZS14-85, isolated from Antarctic soil.</title>
        <authorList>
            <person name="Li J."/>
            <person name="Niu G."/>
        </authorList>
    </citation>
    <scope>NUCLEOTIDE SEQUENCE</scope>
    <source>
        <strain evidence="1">ZS14-85</strain>
    </source>
</reference>
<evidence type="ECO:0000313" key="2">
    <source>
        <dbReference type="Proteomes" id="UP001165341"/>
    </source>
</evidence>
<dbReference type="GO" id="GO:0016491">
    <property type="term" value="F:oxidoreductase activity"/>
    <property type="evidence" value="ECO:0007669"/>
    <property type="project" value="InterPro"/>
</dbReference>
<gene>
    <name evidence="1" type="ORF">MQH31_12550</name>
</gene>
<dbReference type="Pfam" id="PF04075">
    <property type="entry name" value="F420H2_quin_red"/>
    <property type="match status" value="1"/>
</dbReference>
<dbReference type="InterPro" id="IPR004378">
    <property type="entry name" value="F420H2_quin_Rdtase"/>
</dbReference>
<comment type="caution">
    <text evidence="1">The sequence shown here is derived from an EMBL/GenBank/DDBJ whole genome shotgun (WGS) entry which is preliminary data.</text>
</comment>
<dbReference type="Gene3D" id="2.30.110.10">
    <property type="entry name" value="Electron Transport, Fmn-binding Protein, Chain A"/>
    <property type="match status" value="1"/>
</dbReference>
<proteinExistence type="predicted"/>
<evidence type="ECO:0000313" key="1">
    <source>
        <dbReference type="EMBL" id="MCI4658637.1"/>
    </source>
</evidence>
<organism evidence="1 2">
    <name type="scientific">Cryobacterium zhongshanensis</name>
    <dbReference type="NCBI Taxonomy" id="2928153"/>
    <lineage>
        <taxon>Bacteria</taxon>
        <taxon>Bacillati</taxon>
        <taxon>Actinomycetota</taxon>
        <taxon>Actinomycetes</taxon>
        <taxon>Micrococcales</taxon>
        <taxon>Microbacteriaceae</taxon>
        <taxon>Cryobacterium</taxon>
    </lineage>
</organism>